<name>A0AAD7H3P4_9AGAR</name>
<dbReference type="Proteomes" id="UP001215598">
    <property type="component" value="Unassembled WGS sequence"/>
</dbReference>
<protein>
    <submittedName>
        <fullName evidence="1">Uncharacterized protein</fullName>
    </submittedName>
</protein>
<comment type="caution">
    <text evidence="1">The sequence shown here is derived from an EMBL/GenBank/DDBJ whole genome shotgun (WGS) entry which is preliminary data.</text>
</comment>
<proteinExistence type="predicted"/>
<evidence type="ECO:0000313" key="2">
    <source>
        <dbReference type="Proteomes" id="UP001215598"/>
    </source>
</evidence>
<gene>
    <name evidence="1" type="ORF">B0H16DRAFT_1480624</name>
</gene>
<reference evidence="1" key="1">
    <citation type="submission" date="2023-03" db="EMBL/GenBank/DDBJ databases">
        <title>Massive genome expansion in bonnet fungi (Mycena s.s.) driven by repeated elements and novel gene families across ecological guilds.</title>
        <authorList>
            <consortium name="Lawrence Berkeley National Laboratory"/>
            <person name="Harder C.B."/>
            <person name="Miyauchi S."/>
            <person name="Viragh M."/>
            <person name="Kuo A."/>
            <person name="Thoen E."/>
            <person name="Andreopoulos B."/>
            <person name="Lu D."/>
            <person name="Skrede I."/>
            <person name="Drula E."/>
            <person name="Henrissat B."/>
            <person name="Morin E."/>
            <person name="Kohler A."/>
            <person name="Barry K."/>
            <person name="LaButti K."/>
            <person name="Morin E."/>
            <person name="Salamov A."/>
            <person name="Lipzen A."/>
            <person name="Mereny Z."/>
            <person name="Hegedus B."/>
            <person name="Baldrian P."/>
            <person name="Stursova M."/>
            <person name="Weitz H."/>
            <person name="Taylor A."/>
            <person name="Grigoriev I.V."/>
            <person name="Nagy L.G."/>
            <person name="Martin F."/>
            <person name="Kauserud H."/>
        </authorList>
    </citation>
    <scope>NUCLEOTIDE SEQUENCE</scope>
    <source>
        <strain evidence="1">CBHHK182m</strain>
    </source>
</reference>
<accession>A0AAD7H3P4</accession>
<dbReference type="AlphaFoldDB" id="A0AAD7H3P4"/>
<keyword evidence="2" id="KW-1185">Reference proteome</keyword>
<sequence>MSPCPPTAPISGPCPHSLPVPAPALHASPSLRVSVPLGPPPVPVGPHRVVAGGTLAGRGLPRTTFRGDKYGPTRCLVIPKQSKKYEQEEEDSGDELPVIPLKSVTVDDNMAEEEQRAIHDEFVLHMKGCFNKFVLMVRASLVDPKYAVKAGAEDKEAEDGDGVHGSVSSHNSNVSLLYIFPFLYYKPQPTFLQEHWHNTSVPPKIQKQKPQGE</sequence>
<evidence type="ECO:0000313" key="1">
    <source>
        <dbReference type="EMBL" id="KAJ7711074.1"/>
    </source>
</evidence>
<dbReference type="EMBL" id="JARKIB010000406">
    <property type="protein sequence ID" value="KAJ7711074.1"/>
    <property type="molecule type" value="Genomic_DNA"/>
</dbReference>
<organism evidence="1 2">
    <name type="scientific">Mycena metata</name>
    <dbReference type="NCBI Taxonomy" id="1033252"/>
    <lineage>
        <taxon>Eukaryota</taxon>
        <taxon>Fungi</taxon>
        <taxon>Dikarya</taxon>
        <taxon>Basidiomycota</taxon>
        <taxon>Agaricomycotina</taxon>
        <taxon>Agaricomycetes</taxon>
        <taxon>Agaricomycetidae</taxon>
        <taxon>Agaricales</taxon>
        <taxon>Marasmiineae</taxon>
        <taxon>Mycenaceae</taxon>
        <taxon>Mycena</taxon>
    </lineage>
</organism>